<dbReference type="InterPro" id="IPR046357">
    <property type="entry name" value="PPIase_dom_sf"/>
</dbReference>
<evidence type="ECO:0000256" key="5">
    <source>
        <dbReference type="ARBA" id="ARBA00023110"/>
    </source>
</evidence>
<evidence type="ECO:0000256" key="3">
    <source>
        <dbReference type="ARBA" id="ARBA00006577"/>
    </source>
</evidence>
<dbReference type="RefSeq" id="WP_060935338.1">
    <property type="nucleotide sequence ID" value="NZ_KQ960440.1"/>
</dbReference>
<evidence type="ECO:0000256" key="6">
    <source>
        <dbReference type="ARBA" id="ARBA00023186"/>
    </source>
</evidence>
<dbReference type="GO" id="GO:0003755">
    <property type="term" value="F:peptidyl-prolyl cis-trans isomerase activity"/>
    <property type="evidence" value="ECO:0007669"/>
    <property type="project" value="UniProtKB-UniRule"/>
</dbReference>
<keyword evidence="6" id="KW-0143">Chaperone</keyword>
<comment type="function">
    <text evidence="8">Also involved in hydrogenase metallocenter assembly, probably by participating in the nickel insertion step. This function in hydrogenase biosynthesis requires chaperone activity and the presence of the metal-binding domain, but not PPIase activity.</text>
</comment>
<dbReference type="AlphaFoldDB" id="A0A134B8R4"/>
<sequence>MTIAPNKFVALDYELYVGDENERILMEQTTPDRPLEYIQGMGMMLPAFEKQLFGLKAGDKFDFVLKCEDAYGEPSDEAVQELPREIFVDSEGKLDALVVEGATLPLHTPDGQIIRGSVLEIKDEVVVFDFNHPLAGEDLHFIGAIKEVHDATPEEIEQFFGGHDGGCGCGCDHDHDHEGHEEGGCCGGGGCGCH</sequence>
<evidence type="ECO:0000256" key="9">
    <source>
        <dbReference type="PROSITE-ProRule" id="PRU00277"/>
    </source>
</evidence>
<evidence type="ECO:0000256" key="4">
    <source>
        <dbReference type="ARBA" id="ARBA00022490"/>
    </source>
</evidence>
<evidence type="ECO:0000256" key="1">
    <source>
        <dbReference type="ARBA" id="ARBA00000971"/>
    </source>
</evidence>
<comment type="catalytic activity">
    <reaction evidence="1 9 10">
        <text>[protein]-peptidylproline (omega=180) = [protein]-peptidylproline (omega=0)</text>
        <dbReference type="Rhea" id="RHEA:16237"/>
        <dbReference type="Rhea" id="RHEA-COMP:10747"/>
        <dbReference type="Rhea" id="RHEA-COMP:10748"/>
        <dbReference type="ChEBI" id="CHEBI:83833"/>
        <dbReference type="ChEBI" id="CHEBI:83834"/>
        <dbReference type="EC" id="5.2.1.8"/>
    </reaction>
</comment>
<organism evidence="12 13">
    <name type="scientific">Porphyromonas somerae</name>
    <dbReference type="NCBI Taxonomy" id="322095"/>
    <lineage>
        <taxon>Bacteria</taxon>
        <taxon>Pseudomonadati</taxon>
        <taxon>Bacteroidota</taxon>
        <taxon>Bacteroidia</taxon>
        <taxon>Bacteroidales</taxon>
        <taxon>Porphyromonadaceae</taxon>
        <taxon>Porphyromonas</taxon>
    </lineage>
</organism>
<evidence type="ECO:0000313" key="12">
    <source>
        <dbReference type="EMBL" id="KXB76327.1"/>
    </source>
</evidence>
<dbReference type="PROSITE" id="PS50059">
    <property type="entry name" value="FKBP_PPIASE"/>
    <property type="match status" value="1"/>
</dbReference>
<evidence type="ECO:0000259" key="11">
    <source>
        <dbReference type="PROSITE" id="PS50059"/>
    </source>
</evidence>
<evidence type="ECO:0000256" key="10">
    <source>
        <dbReference type="RuleBase" id="RU003915"/>
    </source>
</evidence>
<dbReference type="PANTHER" id="PTHR47861">
    <property type="entry name" value="FKBP-TYPE PEPTIDYL-PROLYL CIS-TRANS ISOMERASE SLYD"/>
    <property type="match status" value="1"/>
</dbReference>
<reference evidence="13" key="1">
    <citation type="submission" date="2016-01" db="EMBL/GenBank/DDBJ databases">
        <authorList>
            <person name="Mitreva M."/>
            <person name="Pepin K.H."/>
            <person name="Mihindukulasuriya K.A."/>
            <person name="Fulton R."/>
            <person name="Fronick C."/>
            <person name="O'Laughlin M."/>
            <person name="Miner T."/>
            <person name="Herter B."/>
            <person name="Rosa B.A."/>
            <person name="Cordes M."/>
            <person name="Tomlinson C."/>
            <person name="Wollam A."/>
            <person name="Palsikar V.B."/>
            <person name="Mardis E.R."/>
            <person name="Wilson R.K."/>
        </authorList>
    </citation>
    <scope>NUCLEOTIDE SEQUENCE [LARGE SCALE GENOMIC DNA]</scope>
    <source>
        <strain evidence="13">KA00683</strain>
    </source>
</reference>
<accession>A0A134B8R4</accession>
<dbReference type="Proteomes" id="UP000070224">
    <property type="component" value="Unassembled WGS sequence"/>
</dbReference>
<comment type="caution">
    <text evidence="12">The sequence shown here is derived from an EMBL/GenBank/DDBJ whole genome shotgun (WGS) entry which is preliminary data.</text>
</comment>
<evidence type="ECO:0000313" key="13">
    <source>
        <dbReference type="Proteomes" id="UP000070224"/>
    </source>
</evidence>
<dbReference type="Gene3D" id="2.40.10.330">
    <property type="match status" value="1"/>
</dbReference>
<protein>
    <recommendedName>
        <fullName evidence="10">Peptidyl-prolyl cis-trans isomerase</fullName>
        <ecNumber evidence="10">5.2.1.8</ecNumber>
    </recommendedName>
</protein>
<keyword evidence="4" id="KW-0963">Cytoplasm</keyword>
<dbReference type="PATRIC" id="fig|322095.3.peg.984"/>
<dbReference type="InterPro" id="IPR048261">
    <property type="entry name" value="SlpA/SlyD-like_ins_sf"/>
</dbReference>
<evidence type="ECO:0000256" key="2">
    <source>
        <dbReference type="ARBA" id="ARBA00004496"/>
    </source>
</evidence>
<proteinExistence type="inferred from homology"/>
<name>A0A134B8R4_9PORP</name>
<evidence type="ECO:0000256" key="8">
    <source>
        <dbReference type="ARBA" id="ARBA00037071"/>
    </source>
</evidence>
<dbReference type="PANTHER" id="PTHR47861:SF3">
    <property type="entry name" value="FKBP-TYPE PEPTIDYL-PROLYL CIS-TRANS ISOMERASE SLYD"/>
    <property type="match status" value="1"/>
</dbReference>
<keyword evidence="7 9" id="KW-0413">Isomerase</keyword>
<gene>
    <name evidence="12" type="ORF">HMPREF3185_00997</name>
</gene>
<dbReference type="STRING" id="322095.HMPREF3185_00997"/>
<dbReference type="InterPro" id="IPR001179">
    <property type="entry name" value="PPIase_FKBP_dom"/>
</dbReference>
<dbReference type="GO" id="GO:0005737">
    <property type="term" value="C:cytoplasm"/>
    <property type="evidence" value="ECO:0007669"/>
    <property type="project" value="UniProtKB-SubCell"/>
</dbReference>
<dbReference type="Gene3D" id="3.10.50.40">
    <property type="match status" value="1"/>
</dbReference>
<dbReference type="EMBL" id="LSDK01000068">
    <property type="protein sequence ID" value="KXB76327.1"/>
    <property type="molecule type" value="Genomic_DNA"/>
</dbReference>
<comment type="subcellular location">
    <subcellularLocation>
        <location evidence="2">Cytoplasm</location>
    </subcellularLocation>
</comment>
<comment type="similarity">
    <text evidence="3 10">Belongs to the FKBP-type PPIase family.</text>
</comment>
<keyword evidence="13" id="KW-1185">Reference proteome</keyword>
<keyword evidence="5 9" id="KW-0697">Rotamase</keyword>
<dbReference type="GO" id="GO:0042026">
    <property type="term" value="P:protein refolding"/>
    <property type="evidence" value="ECO:0007669"/>
    <property type="project" value="UniProtKB-ARBA"/>
</dbReference>
<evidence type="ECO:0000256" key="7">
    <source>
        <dbReference type="ARBA" id="ARBA00023235"/>
    </source>
</evidence>
<dbReference type="Pfam" id="PF00254">
    <property type="entry name" value="FKBP_C"/>
    <property type="match status" value="1"/>
</dbReference>
<dbReference type="OrthoDB" id="9808891at2"/>
<dbReference type="EC" id="5.2.1.8" evidence="10"/>
<feature type="domain" description="PPIase FKBP-type" evidence="11">
    <location>
        <begin position="6"/>
        <end position="98"/>
    </location>
</feature>
<dbReference type="SUPFAM" id="SSF54534">
    <property type="entry name" value="FKBP-like"/>
    <property type="match status" value="1"/>
</dbReference>